<evidence type="ECO:0000313" key="6">
    <source>
        <dbReference type="Ensembl" id="ENSOABP00000047389.1"/>
    </source>
</evidence>
<feature type="region of interest" description="Disordered" evidence="4">
    <location>
        <begin position="318"/>
        <end position="351"/>
    </location>
</feature>
<evidence type="ECO:0000259" key="5">
    <source>
        <dbReference type="PROSITE" id="PS51805"/>
    </source>
</evidence>
<dbReference type="CDD" id="cd15710">
    <property type="entry name" value="ePHD1_PHF6"/>
    <property type="match status" value="1"/>
</dbReference>
<feature type="compositionally biased region" description="Basic and acidic residues" evidence="4">
    <location>
        <begin position="328"/>
        <end position="342"/>
    </location>
</feature>
<dbReference type="InterPro" id="IPR001965">
    <property type="entry name" value="Znf_PHD"/>
</dbReference>
<evidence type="ECO:0000256" key="4">
    <source>
        <dbReference type="SAM" id="MobiDB-lite"/>
    </source>
</evidence>
<dbReference type="PANTHER" id="PTHR12420">
    <property type="entry name" value="PHD FINGER PROTEIN"/>
    <property type="match status" value="1"/>
</dbReference>
<evidence type="ECO:0000256" key="3">
    <source>
        <dbReference type="ARBA" id="ARBA00022833"/>
    </source>
</evidence>
<evidence type="ECO:0000256" key="2">
    <source>
        <dbReference type="ARBA" id="ARBA00022771"/>
    </source>
</evidence>
<proteinExistence type="predicted"/>
<keyword evidence="7" id="KW-1185">Reference proteome</keyword>
<dbReference type="PROSITE" id="PS51805">
    <property type="entry name" value="EPHD"/>
    <property type="match status" value="2"/>
</dbReference>
<dbReference type="SUPFAM" id="SSF57903">
    <property type="entry name" value="FYVE/PHD zinc finger"/>
    <property type="match status" value="1"/>
</dbReference>
<dbReference type="InterPro" id="IPR051188">
    <property type="entry name" value="PHD-type_Zinc_Finger"/>
</dbReference>
<reference evidence="6" key="2">
    <citation type="submission" date="2025-09" db="UniProtKB">
        <authorList>
            <consortium name="Ensembl"/>
        </authorList>
    </citation>
    <scope>IDENTIFICATION</scope>
</reference>
<gene>
    <name evidence="6" type="primary">PHF6</name>
</gene>
<dbReference type="GO" id="GO:0008270">
    <property type="term" value="F:zinc ion binding"/>
    <property type="evidence" value="ECO:0007669"/>
    <property type="project" value="UniProtKB-KW"/>
</dbReference>
<organism evidence="6 7">
    <name type="scientific">Oreochromis aureus</name>
    <name type="common">Israeli tilapia</name>
    <name type="synonym">Chromis aureus</name>
    <dbReference type="NCBI Taxonomy" id="47969"/>
    <lineage>
        <taxon>Eukaryota</taxon>
        <taxon>Metazoa</taxon>
        <taxon>Chordata</taxon>
        <taxon>Craniata</taxon>
        <taxon>Vertebrata</taxon>
        <taxon>Euteleostomi</taxon>
        <taxon>Actinopterygii</taxon>
        <taxon>Neopterygii</taxon>
        <taxon>Teleostei</taxon>
        <taxon>Neoteleostei</taxon>
        <taxon>Acanthomorphata</taxon>
        <taxon>Ovalentaria</taxon>
        <taxon>Cichlomorphae</taxon>
        <taxon>Cichliformes</taxon>
        <taxon>Cichlidae</taxon>
        <taxon>African cichlids</taxon>
        <taxon>Pseudocrenilabrinae</taxon>
        <taxon>Oreochromini</taxon>
        <taxon>Oreochromis</taxon>
    </lineage>
</organism>
<dbReference type="InterPro" id="IPR034732">
    <property type="entry name" value="EPHD"/>
</dbReference>
<dbReference type="GO" id="GO:0005634">
    <property type="term" value="C:nucleus"/>
    <property type="evidence" value="ECO:0007669"/>
    <property type="project" value="TreeGrafter"/>
</dbReference>
<evidence type="ECO:0000256" key="1">
    <source>
        <dbReference type="ARBA" id="ARBA00022723"/>
    </source>
</evidence>
<dbReference type="AlphaFoldDB" id="A0A668V983"/>
<feature type="domain" description="PHD-type" evidence="5">
    <location>
        <begin position="202"/>
        <end position="316"/>
    </location>
</feature>
<dbReference type="Gene3D" id="3.30.40.10">
    <property type="entry name" value="Zinc/RING finger domain, C3HC4 (zinc finger)"/>
    <property type="match status" value="2"/>
</dbReference>
<keyword evidence="1" id="KW-0479">Metal-binding</keyword>
<dbReference type="GO" id="GO:0042826">
    <property type="term" value="F:histone deacetylase binding"/>
    <property type="evidence" value="ECO:0007669"/>
    <property type="project" value="TreeGrafter"/>
</dbReference>
<accession>A0A668V983</accession>
<dbReference type="Ensembl" id="ENSOABT00000048612.2">
    <property type="protein sequence ID" value="ENSOABP00000047389.1"/>
    <property type="gene ID" value="ENSOABG00000021170.2"/>
</dbReference>
<keyword evidence="2" id="KW-0863">Zinc-finger</keyword>
<feature type="domain" description="PHD-type" evidence="5">
    <location>
        <begin position="14"/>
        <end position="132"/>
    </location>
</feature>
<feature type="compositionally biased region" description="Acidic residues" evidence="4">
    <location>
        <begin position="139"/>
        <end position="151"/>
    </location>
</feature>
<evidence type="ECO:0000313" key="7">
    <source>
        <dbReference type="Proteomes" id="UP000472276"/>
    </source>
</evidence>
<dbReference type="InterPro" id="IPR013083">
    <property type="entry name" value="Znf_RING/FYVE/PHD"/>
</dbReference>
<dbReference type="InterPro" id="IPR011011">
    <property type="entry name" value="Znf_FYVE_PHD"/>
</dbReference>
<dbReference type="GO" id="GO:0042393">
    <property type="term" value="F:histone binding"/>
    <property type="evidence" value="ECO:0007669"/>
    <property type="project" value="TreeGrafter"/>
</dbReference>
<reference evidence="6" key="1">
    <citation type="submission" date="2025-08" db="UniProtKB">
        <authorList>
            <consortium name="Ensembl"/>
        </authorList>
    </citation>
    <scope>IDENTIFICATION</scope>
</reference>
<feature type="region of interest" description="Disordered" evidence="4">
    <location>
        <begin position="137"/>
        <end position="200"/>
    </location>
</feature>
<dbReference type="PANTHER" id="PTHR12420:SF15">
    <property type="entry name" value="PHD FINGER PROTEIN 6"/>
    <property type="match status" value="1"/>
</dbReference>
<name>A0A668V983_OREAU</name>
<protein>
    <recommendedName>
        <fullName evidence="5">PHD-type domain-containing protein</fullName>
    </recommendedName>
</protein>
<sequence length="351" mass="39025">MSGQRKGAAAAARLPKCAFCRTNRDKECGQLLVSDSQKVAAHHKCMLFSSALVTSHSDSENIGGFSIEDVKKEIKRGNKLMCSSCHRPGATIGCDVKTCRRTYHYYCAVKDKAQIKENPSQGIYLVYCRKHRDASQDGIQDEEGAVAEDSDSSPPQSRGRGRFEKGRAKAGSRGQSEDTRSTSSQAADEESSSHVRHRSEQRPALRLLPCCGRTLQITTGLHLISDLFQLFSSGTVQLTTTSRAEFGNFDVKTVIQEIKRGKRMKCTLCTQLGATIGCEIKACVKTYHYHCGLQDKAKYIENMARGIYKLYCKNHSGNEERDEEDEERENRSRERAAIDHRGTPSTQVNGN</sequence>
<dbReference type="SMART" id="SM00249">
    <property type="entry name" value="PHD"/>
    <property type="match status" value="2"/>
</dbReference>
<dbReference type="Proteomes" id="UP000472276">
    <property type="component" value="Unassembled WGS sequence"/>
</dbReference>
<keyword evidence="3" id="KW-0862">Zinc</keyword>
<dbReference type="Pfam" id="PF13771">
    <property type="entry name" value="zf-HC5HC2H"/>
    <property type="match status" value="2"/>
</dbReference>